<dbReference type="Gramene" id="Pp3c10_20790V3.1">
    <property type="protein sequence ID" value="Pp3c10_20790V3.1"/>
    <property type="gene ID" value="Pp3c10_20790"/>
</dbReference>
<proteinExistence type="predicted"/>
<dbReference type="InParanoid" id="A0A2K1JZV8"/>
<dbReference type="SUPFAM" id="SSF56112">
    <property type="entry name" value="Protein kinase-like (PK-like)"/>
    <property type="match status" value="1"/>
</dbReference>
<reference evidence="1 3" key="2">
    <citation type="journal article" date="2018" name="Plant J.">
        <title>The Physcomitrella patens chromosome-scale assembly reveals moss genome structure and evolution.</title>
        <authorList>
            <person name="Lang D."/>
            <person name="Ullrich K.K."/>
            <person name="Murat F."/>
            <person name="Fuchs J."/>
            <person name="Jenkins J."/>
            <person name="Haas F.B."/>
            <person name="Piednoel M."/>
            <person name="Gundlach H."/>
            <person name="Van Bel M."/>
            <person name="Meyberg R."/>
            <person name="Vives C."/>
            <person name="Morata J."/>
            <person name="Symeonidi A."/>
            <person name="Hiss M."/>
            <person name="Muchero W."/>
            <person name="Kamisugi Y."/>
            <person name="Saleh O."/>
            <person name="Blanc G."/>
            <person name="Decker E.L."/>
            <person name="van Gessel N."/>
            <person name="Grimwood J."/>
            <person name="Hayes R.D."/>
            <person name="Graham S.W."/>
            <person name="Gunter L.E."/>
            <person name="McDaniel S.F."/>
            <person name="Hoernstein S.N.W."/>
            <person name="Larsson A."/>
            <person name="Li F.W."/>
            <person name="Perroud P.F."/>
            <person name="Phillips J."/>
            <person name="Ranjan P."/>
            <person name="Rokshar D.S."/>
            <person name="Rothfels C.J."/>
            <person name="Schneider L."/>
            <person name="Shu S."/>
            <person name="Stevenson D.W."/>
            <person name="Thummler F."/>
            <person name="Tillich M."/>
            <person name="Villarreal Aguilar J.C."/>
            <person name="Widiez T."/>
            <person name="Wong G.K."/>
            <person name="Wymore A."/>
            <person name="Zhang Y."/>
            <person name="Zimmer A.D."/>
            <person name="Quatrano R.S."/>
            <person name="Mayer K.F.X."/>
            <person name="Goodstein D."/>
            <person name="Casacuberta J.M."/>
            <person name="Vandepoele K."/>
            <person name="Reski R."/>
            <person name="Cuming A.C."/>
            <person name="Tuskan G.A."/>
            <person name="Maumus F."/>
            <person name="Salse J."/>
            <person name="Schmutz J."/>
            <person name="Rensing S.A."/>
        </authorList>
    </citation>
    <scope>NUCLEOTIDE SEQUENCE [LARGE SCALE GENOMIC DNA]</scope>
    <source>
        <strain evidence="2 3">cv. Gransden 2004</strain>
    </source>
</reference>
<dbReference type="SUPFAM" id="SSF52540">
    <property type="entry name" value="P-loop containing nucleoside triphosphate hydrolases"/>
    <property type="match status" value="1"/>
</dbReference>
<reference evidence="2" key="3">
    <citation type="submission" date="2020-12" db="UniProtKB">
        <authorList>
            <consortium name="EnsemblPlants"/>
        </authorList>
    </citation>
    <scope>IDENTIFICATION</scope>
</reference>
<dbReference type="SUPFAM" id="SSF52047">
    <property type="entry name" value="RNI-like"/>
    <property type="match status" value="1"/>
</dbReference>
<evidence type="ECO:0000313" key="2">
    <source>
        <dbReference type="EnsemblPlants" id="Pp3c10_20790V3.1"/>
    </source>
</evidence>
<dbReference type="EMBL" id="ABEU02000010">
    <property type="protein sequence ID" value="PNR47059.1"/>
    <property type="molecule type" value="Genomic_DNA"/>
</dbReference>
<dbReference type="PaxDb" id="3218-PP1S67_227V6.1"/>
<dbReference type="EnsemblPlants" id="Pp3c10_20790V3.1">
    <property type="protein sequence ID" value="Pp3c10_20790V3.1"/>
    <property type="gene ID" value="Pp3c10_20790"/>
</dbReference>
<dbReference type="Proteomes" id="UP000006727">
    <property type="component" value="Chromosome 10"/>
</dbReference>
<dbReference type="PANTHER" id="PTHR36766:SF40">
    <property type="entry name" value="DISEASE RESISTANCE PROTEIN RGA3"/>
    <property type="match status" value="1"/>
</dbReference>
<evidence type="ECO:0008006" key="4">
    <source>
        <dbReference type="Google" id="ProtNLM"/>
    </source>
</evidence>
<organism evidence="1">
    <name type="scientific">Physcomitrium patens</name>
    <name type="common">Spreading-leaved earth moss</name>
    <name type="synonym">Physcomitrella patens</name>
    <dbReference type="NCBI Taxonomy" id="3218"/>
    <lineage>
        <taxon>Eukaryota</taxon>
        <taxon>Viridiplantae</taxon>
        <taxon>Streptophyta</taxon>
        <taxon>Embryophyta</taxon>
        <taxon>Bryophyta</taxon>
        <taxon>Bryophytina</taxon>
        <taxon>Bryopsida</taxon>
        <taxon>Funariidae</taxon>
        <taxon>Funariales</taxon>
        <taxon>Funariaceae</taxon>
        <taxon>Physcomitrium</taxon>
    </lineage>
</organism>
<reference evidence="1 3" key="1">
    <citation type="journal article" date="2008" name="Science">
        <title>The Physcomitrella genome reveals evolutionary insights into the conquest of land by plants.</title>
        <authorList>
            <person name="Rensing S."/>
            <person name="Lang D."/>
            <person name="Zimmer A."/>
            <person name="Terry A."/>
            <person name="Salamov A."/>
            <person name="Shapiro H."/>
            <person name="Nishiyama T."/>
            <person name="Perroud P.-F."/>
            <person name="Lindquist E."/>
            <person name="Kamisugi Y."/>
            <person name="Tanahashi T."/>
            <person name="Sakakibara K."/>
            <person name="Fujita T."/>
            <person name="Oishi K."/>
            <person name="Shin-I T."/>
            <person name="Kuroki Y."/>
            <person name="Toyoda A."/>
            <person name="Suzuki Y."/>
            <person name="Hashimoto A."/>
            <person name="Yamaguchi K."/>
            <person name="Sugano A."/>
            <person name="Kohara Y."/>
            <person name="Fujiyama A."/>
            <person name="Anterola A."/>
            <person name="Aoki S."/>
            <person name="Ashton N."/>
            <person name="Barbazuk W.B."/>
            <person name="Barker E."/>
            <person name="Bennetzen J."/>
            <person name="Bezanilla M."/>
            <person name="Blankenship R."/>
            <person name="Cho S.H."/>
            <person name="Dutcher S."/>
            <person name="Estelle M."/>
            <person name="Fawcett J.A."/>
            <person name="Gundlach H."/>
            <person name="Hanada K."/>
            <person name="Heyl A."/>
            <person name="Hicks K.A."/>
            <person name="Hugh J."/>
            <person name="Lohr M."/>
            <person name="Mayer K."/>
            <person name="Melkozernov A."/>
            <person name="Murata T."/>
            <person name="Nelson D."/>
            <person name="Pils B."/>
            <person name="Prigge M."/>
            <person name="Reiss B."/>
            <person name="Renner T."/>
            <person name="Rombauts S."/>
            <person name="Rushton P."/>
            <person name="Sanderfoot A."/>
            <person name="Schween G."/>
            <person name="Shiu S.-H."/>
            <person name="Stueber K."/>
            <person name="Theodoulou F.L."/>
            <person name="Tu H."/>
            <person name="Van de Peer Y."/>
            <person name="Verrier P.J."/>
            <person name="Waters E."/>
            <person name="Wood A."/>
            <person name="Yang L."/>
            <person name="Cove D."/>
            <person name="Cuming A."/>
            <person name="Hasebe M."/>
            <person name="Lucas S."/>
            <person name="Mishler D.B."/>
            <person name="Reski R."/>
            <person name="Grigoriev I."/>
            <person name="Quatrano R.S."/>
            <person name="Boore J.L."/>
        </authorList>
    </citation>
    <scope>NUCLEOTIDE SEQUENCE [LARGE SCALE GENOMIC DNA]</scope>
    <source>
        <strain evidence="2 3">cv. Gransden 2004</strain>
    </source>
</reference>
<dbReference type="InterPro" id="IPR032675">
    <property type="entry name" value="LRR_dom_sf"/>
</dbReference>
<dbReference type="InterPro" id="IPR011009">
    <property type="entry name" value="Kinase-like_dom_sf"/>
</dbReference>
<gene>
    <name evidence="1" type="ORF">PHYPA_014179</name>
</gene>
<dbReference type="InterPro" id="IPR027417">
    <property type="entry name" value="P-loop_NTPase"/>
</dbReference>
<protein>
    <recommendedName>
        <fullName evidence="4">Protein kinase domain-containing protein</fullName>
    </recommendedName>
</protein>
<dbReference type="PANTHER" id="PTHR36766">
    <property type="entry name" value="PLANT BROAD-SPECTRUM MILDEW RESISTANCE PROTEIN RPW8"/>
    <property type="match status" value="1"/>
</dbReference>
<dbReference type="AlphaFoldDB" id="A0A2K1JZV8"/>
<evidence type="ECO:0000313" key="3">
    <source>
        <dbReference type="Proteomes" id="UP000006727"/>
    </source>
</evidence>
<evidence type="ECO:0000313" key="1">
    <source>
        <dbReference type="EMBL" id="PNR47059.1"/>
    </source>
</evidence>
<sequence length="708" mass="82655">MDFLRASMEITMKASTSLRKEVLNERQCKNLLNNFSRGLDTIQTIIGDSYLFKIVCKIRNLIEECYNEDWLKSVVIQINNKEAFRELLMDLDYCFDTTCSISQLVSKRFKGGELGIIVFLDEYINFEYEISPILLDENEIVNMYGTKWFGIESVIKVIPIFNNFENRLCYMHDMKVAHCDLKLDNIIVNSMNILVVVDLKFIHIEVKNTPQVCIGGNTLETIGCIKILIVLDDVRSDSQLDELLDVDKFKNDDGSKLITASSTWRSLKSYVSKHSKVDMRTVDKAESMELFSMHVFATNEPCLIYLKDITNKIVYACGRLLLSLEVMDIYLHGNQQLIFFLLYKKLKKLPKGFRSLTCLKKLYMWECEALEEFPSRLPNLITLEELNFLNCRNLKKLLEGFGSLIYLKKLFMRDYKALEEFLSRLPNLALEDFLSRLPNLITLEELDFSNCRNLKNLLEGFRSLIYLKELFMRECEALEEFLNRLPNLISLEELIFSHYKKLKKLLKGFRSLTCLKKLYMWDYKALEEIPSGLPNLIALKELDFLNCRNLKKLLEESISLTYLKKLFMMECEALEEFLSRLPNLIALEELIFSCCIKLKKLPKRFRSLICLKKLLMRECEALDEFLSGLPNLALEEFLSGLLNLNSLEELYFVKCRNLKMLLEGFGSLTYLKKLFINECKALEEFPSGLSNLVVLEDLIFLEYKKLKK</sequence>
<keyword evidence="3" id="KW-1185">Reference proteome</keyword>
<dbReference type="Gene3D" id="3.80.10.10">
    <property type="entry name" value="Ribonuclease Inhibitor"/>
    <property type="match status" value="4"/>
</dbReference>
<name>A0A2K1JZV8_PHYPA</name>
<accession>A0A2K1JZV8</accession>
<dbReference type="Gene3D" id="1.10.510.10">
    <property type="entry name" value="Transferase(Phosphotransferase) domain 1"/>
    <property type="match status" value="1"/>
</dbReference>